<evidence type="ECO:0000256" key="4">
    <source>
        <dbReference type="ARBA" id="ARBA00022485"/>
    </source>
</evidence>
<evidence type="ECO:0000256" key="12">
    <source>
        <dbReference type="ARBA" id="ARBA00022932"/>
    </source>
</evidence>
<dbReference type="EC" id="2.7.7.7" evidence="20"/>
<dbReference type="FunFam" id="1.10.287.690:FF:000002">
    <property type="entry name" value="DNA polymerase zeta"/>
    <property type="match status" value="1"/>
</dbReference>
<dbReference type="OrthoDB" id="2414538at2759"/>
<dbReference type="FunFam" id="1.10.132.60:FF:000007">
    <property type="entry name" value="DNA polymerase"/>
    <property type="match status" value="1"/>
</dbReference>
<feature type="region of interest" description="Disordered" evidence="21">
    <location>
        <begin position="308"/>
        <end position="334"/>
    </location>
</feature>
<dbReference type="GO" id="GO:0003677">
    <property type="term" value="F:DNA binding"/>
    <property type="evidence" value="ECO:0007669"/>
    <property type="project" value="UniProtKB-KW"/>
</dbReference>
<dbReference type="Gene3D" id="1.10.132.60">
    <property type="entry name" value="DNA polymerase family B, C-terminal domain"/>
    <property type="match status" value="1"/>
</dbReference>
<keyword evidence="14" id="KW-0411">Iron-sulfur</keyword>
<accession>A0A835YMN6</accession>
<dbReference type="InterPro" id="IPR012337">
    <property type="entry name" value="RNaseH-like_sf"/>
</dbReference>
<dbReference type="GO" id="GO:0005634">
    <property type="term" value="C:nucleus"/>
    <property type="evidence" value="ECO:0007669"/>
    <property type="project" value="UniProtKB-SubCell"/>
</dbReference>
<keyword evidence="12 20" id="KW-0239">DNA-directed DNA polymerase</keyword>
<gene>
    <name evidence="23" type="ORF">JKP88DRAFT_270614</name>
</gene>
<comment type="similarity">
    <text evidence="3 20">Belongs to the DNA polymerase type-B family.</text>
</comment>
<evidence type="ECO:0000256" key="5">
    <source>
        <dbReference type="ARBA" id="ARBA00022679"/>
    </source>
</evidence>
<dbReference type="PRINTS" id="PR00106">
    <property type="entry name" value="DNAPOLB"/>
</dbReference>
<dbReference type="PROSITE" id="PS00116">
    <property type="entry name" value="DNA_POLYMERASE_B"/>
    <property type="match status" value="1"/>
</dbReference>
<dbReference type="GO" id="GO:0042276">
    <property type="term" value="P:error-prone translesion synthesis"/>
    <property type="evidence" value="ECO:0007669"/>
    <property type="project" value="TreeGrafter"/>
</dbReference>
<dbReference type="GO" id="GO:0051539">
    <property type="term" value="F:4 iron, 4 sulfur cluster binding"/>
    <property type="evidence" value="ECO:0007669"/>
    <property type="project" value="UniProtKB-KW"/>
</dbReference>
<keyword evidence="13" id="KW-0408">Iron</keyword>
<evidence type="ECO:0000256" key="2">
    <source>
        <dbReference type="ARBA" id="ARBA00004123"/>
    </source>
</evidence>
<dbReference type="InterPro" id="IPR006134">
    <property type="entry name" value="DNA-dir_DNA_pol_B_multi_dom"/>
</dbReference>
<comment type="catalytic activity">
    <reaction evidence="18 20">
        <text>DNA(n) + a 2'-deoxyribonucleoside 5'-triphosphate = DNA(n+1) + diphosphate</text>
        <dbReference type="Rhea" id="RHEA:22508"/>
        <dbReference type="Rhea" id="RHEA-COMP:17339"/>
        <dbReference type="Rhea" id="RHEA-COMP:17340"/>
        <dbReference type="ChEBI" id="CHEBI:33019"/>
        <dbReference type="ChEBI" id="CHEBI:61560"/>
        <dbReference type="ChEBI" id="CHEBI:173112"/>
        <dbReference type="EC" id="2.7.7.7"/>
    </reaction>
</comment>
<dbReference type="PANTHER" id="PTHR45812:SF1">
    <property type="entry name" value="DNA POLYMERASE ZETA CATALYTIC SUBUNIT"/>
    <property type="match status" value="1"/>
</dbReference>
<dbReference type="GO" id="GO:0000166">
    <property type="term" value="F:nucleotide binding"/>
    <property type="evidence" value="ECO:0007669"/>
    <property type="project" value="InterPro"/>
</dbReference>
<keyword evidence="15 20" id="KW-0238">DNA-binding</keyword>
<evidence type="ECO:0000256" key="17">
    <source>
        <dbReference type="ARBA" id="ARBA00023242"/>
    </source>
</evidence>
<dbReference type="Pfam" id="PF00136">
    <property type="entry name" value="DNA_pol_B"/>
    <property type="match status" value="1"/>
</dbReference>
<keyword evidence="4" id="KW-0004">4Fe-4S</keyword>
<proteinExistence type="inferred from homology"/>
<name>A0A835YMN6_9STRA</name>
<protein>
    <recommendedName>
        <fullName evidence="20">DNA polymerase</fullName>
        <ecNumber evidence="20">2.7.7.7</ecNumber>
    </recommendedName>
</protein>
<comment type="subcellular location">
    <subcellularLocation>
        <location evidence="2">Nucleus</location>
    </subcellularLocation>
</comment>
<keyword evidence="8" id="KW-0479">Metal-binding</keyword>
<evidence type="ECO:0000256" key="9">
    <source>
        <dbReference type="ARBA" id="ARBA00022763"/>
    </source>
</evidence>
<keyword evidence="16" id="KW-0234">DNA repair</keyword>
<evidence type="ECO:0000256" key="16">
    <source>
        <dbReference type="ARBA" id="ARBA00023204"/>
    </source>
</evidence>
<evidence type="ECO:0000256" key="3">
    <source>
        <dbReference type="ARBA" id="ARBA00005755"/>
    </source>
</evidence>
<evidence type="ECO:0000256" key="1">
    <source>
        <dbReference type="ARBA" id="ARBA00001966"/>
    </source>
</evidence>
<feature type="domain" description="DNA-directed DNA polymerase family B multifunctional" evidence="22">
    <location>
        <begin position="260"/>
        <end position="667"/>
    </location>
</feature>
<keyword evidence="24" id="KW-1185">Reference proteome</keyword>
<feature type="compositionally biased region" description="Low complexity" evidence="21">
    <location>
        <begin position="317"/>
        <end position="333"/>
    </location>
</feature>
<dbReference type="Gene3D" id="1.10.287.690">
    <property type="entry name" value="Helix hairpin bin"/>
    <property type="match status" value="1"/>
</dbReference>
<keyword evidence="9" id="KW-0227">DNA damage</keyword>
<dbReference type="SUPFAM" id="SSF53098">
    <property type="entry name" value="Ribonuclease H-like"/>
    <property type="match status" value="1"/>
</dbReference>
<evidence type="ECO:0000256" key="21">
    <source>
        <dbReference type="SAM" id="MobiDB-lite"/>
    </source>
</evidence>
<dbReference type="Gene3D" id="3.30.420.10">
    <property type="entry name" value="Ribonuclease H-like superfamily/Ribonuclease H"/>
    <property type="match status" value="1"/>
</dbReference>
<keyword evidence="6 20" id="KW-0548">Nucleotidyltransferase</keyword>
<keyword evidence="11" id="KW-0862">Zinc</keyword>
<dbReference type="SUPFAM" id="SSF56672">
    <property type="entry name" value="DNA/RNA polymerases"/>
    <property type="match status" value="1"/>
</dbReference>
<comment type="subunit">
    <text evidence="19">Forms DNA polymerase zeta with REV7.</text>
</comment>
<dbReference type="CDD" id="cd05534">
    <property type="entry name" value="POLBc_zeta"/>
    <property type="match status" value="1"/>
</dbReference>
<keyword evidence="10" id="KW-0863">Zinc-finger</keyword>
<evidence type="ECO:0000256" key="14">
    <source>
        <dbReference type="ARBA" id="ARBA00023014"/>
    </source>
</evidence>
<dbReference type="Gene3D" id="3.90.1600.10">
    <property type="entry name" value="Palm domain of DNA polymerase"/>
    <property type="match status" value="1"/>
</dbReference>
<evidence type="ECO:0000256" key="19">
    <source>
        <dbReference type="ARBA" id="ARBA00066055"/>
    </source>
</evidence>
<dbReference type="AlphaFoldDB" id="A0A835YMN6"/>
<dbReference type="InterPro" id="IPR043502">
    <property type="entry name" value="DNA/RNA_pol_sf"/>
</dbReference>
<evidence type="ECO:0000256" key="11">
    <source>
        <dbReference type="ARBA" id="ARBA00022833"/>
    </source>
</evidence>
<comment type="caution">
    <text evidence="23">The sequence shown here is derived from an EMBL/GenBank/DDBJ whole genome shotgun (WGS) entry which is preliminary data.</text>
</comment>
<evidence type="ECO:0000313" key="24">
    <source>
        <dbReference type="Proteomes" id="UP000664859"/>
    </source>
</evidence>
<keyword evidence="5 20" id="KW-0808">Transferase</keyword>
<dbReference type="GO" id="GO:0000724">
    <property type="term" value="P:double-strand break repair via homologous recombination"/>
    <property type="evidence" value="ECO:0007669"/>
    <property type="project" value="TreeGrafter"/>
</dbReference>
<evidence type="ECO:0000256" key="10">
    <source>
        <dbReference type="ARBA" id="ARBA00022771"/>
    </source>
</evidence>
<dbReference type="InterPro" id="IPR023211">
    <property type="entry name" value="DNA_pol_palm_dom_sf"/>
</dbReference>
<evidence type="ECO:0000256" key="13">
    <source>
        <dbReference type="ARBA" id="ARBA00023004"/>
    </source>
</evidence>
<evidence type="ECO:0000259" key="22">
    <source>
        <dbReference type="Pfam" id="PF00136"/>
    </source>
</evidence>
<evidence type="ECO:0000256" key="7">
    <source>
        <dbReference type="ARBA" id="ARBA00022705"/>
    </source>
</evidence>
<dbReference type="PANTHER" id="PTHR45812">
    <property type="entry name" value="DNA POLYMERASE ZETA CATALYTIC SUBUNIT"/>
    <property type="match status" value="1"/>
</dbReference>
<dbReference type="InterPro" id="IPR017964">
    <property type="entry name" value="DNA-dir_DNA_pol_B_CS"/>
</dbReference>
<comment type="cofactor">
    <cofactor evidence="1">
        <name>[4Fe-4S] cluster</name>
        <dbReference type="ChEBI" id="CHEBI:49883"/>
    </cofactor>
</comment>
<dbReference type="EMBL" id="JAFCMP010000519">
    <property type="protein sequence ID" value="KAG5178004.1"/>
    <property type="molecule type" value="Genomic_DNA"/>
</dbReference>
<dbReference type="InterPro" id="IPR030559">
    <property type="entry name" value="PolZ_Rev3"/>
</dbReference>
<dbReference type="Proteomes" id="UP000664859">
    <property type="component" value="Unassembled WGS sequence"/>
</dbReference>
<dbReference type="GO" id="GO:0006260">
    <property type="term" value="P:DNA replication"/>
    <property type="evidence" value="ECO:0007669"/>
    <property type="project" value="UniProtKB-KW"/>
</dbReference>
<dbReference type="InterPro" id="IPR006172">
    <property type="entry name" value="DNA-dir_DNA_pol_B"/>
</dbReference>
<sequence length="777" mass="84812">MPGRRASGLGLGPHIEAVVVSCEQDLLGAVTVLFRRFDPDIVVGWDVQGGSVGYLLQRSAILDAAAARSSDAAAAANPSFSTNNSSGSSGSGGALLRLLSRAPRLDADPRNGRDSYGDDHASGLWLWGRTVLNLWRVLRSELKLQSYAQPAVAARVLRRRLAAYPHAALAEWYTGPARGAVLSHVLERARVNLDLLGRLGLVQRTAEMARLFGISFFDVLRCVTSANARVFFCMYCHRKTLLSFFWRQVARQAAMECIPLVMEPRSKFYADPVVVLDFQSLYPSMVIAYNLCFSTIMGRLDLSDAGHTTTDRAGVDPAGTSPPSSEGTSEGGPYVSPNGAVFCSTDQRVGVLPRMLRELLETRIMVKGAMKRARDRGERVLERTLDARQFALKMISNVTYGYTAAGYSGRMPMAELADAIVECGRATLEAAIRMVESHPPWGARVVYGDTDSLFVLLEGRSTEEAFRVGKEIAAAVTRSNPPAVVLKLEKVYTSSLLVSKKRYVGHSIEDPRPPYNPRLDAKGIELVRRDQCPFVNKMQEKCIRVLFTTRDLSAVKAYCIRQWTRALAGRAGIQDFIFQKEVKLGTYASETYMPLAAIVATKRMVRDPASKPKRGERVPYVVVHGPPGARLMDLVVGPEALVGEGAQGGAGVPRVNAQYYISKVALPALDRLLSLAGVDVKRWYAEMPRPRHRSMSAFIAVGLASTAAVLQPQVALSRLAAAERAQAHTAALCAHCTGHPTQGLRCQALDCAVLFERREADIEATAARELCCDLKLM</sequence>
<dbReference type="GO" id="GO:0008270">
    <property type="term" value="F:zinc ion binding"/>
    <property type="evidence" value="ECO:0007669"/>
    <property type="project" value="UniProtKB-KW"/>
</dbReference>
<keyword evidence="17" id="KW-0539">Nucleus</keyword>
<evidence type="ECO:0000256" key="20">
    <source>
        <dbReference type="RuleBase" id="RU000442"/>
    </source>
</evidence>
<dbReference type="GO" id="GO:0003887">
    <property type="term" value="F:DNA-directed DNA polymerase activity"/>
    <property type="evidence" value="ECO:0007669"/>
    <property type="project" value="UniProtKB-KW"/>
</dbReference>
<organism evidence="23 24">
    <name type="scientific">Tribonema minus</name>
    <dbReference type="NCBI Taxonomy" id="303371"/>
    <lineage>
        <taxon>Eukaryota</taxon>
        <taxon>Sar</taxon>
        <taxon>Stramenopiles</taxon>
        <taxon>Ochrophyta</taxon>
        <taxon>PX clade</taxon>
        <taxon>Xanthophyceae</taxon>
        <taxon>Tribonematales</taxon>
        <taxon>Tribonemataceae</taxon>
        <taxon>Tribonema</taxon>
    </lineage>
</organism>
<reference evidence="23" key="1">
    <citation type="submission" date="2021-02" db="EMBL/GenBank/DDBJ databases">
        <title>First Annotated Genome of the Yellow-green Alga Tribonema minus.</title>
        <authorList>
            <person name="Mahan K.M."/>
        </authorList>
    </citation>
    <scope>NUCLEOTIDE SEQUENCE</scope>
    <source>
        <strain evidence="23">UTEX B ZZ1240</strain>
    </source>
</reference>
<dbReference type="SMART" id="SM00486">
    <property type="entry name" value="POLBc"/>
    <property type="match status" value="1"/>
</dbReference>
<evidence type="ECO:0000256" key="18">
    <source>
        <dbReference type="ARBA" id="ARBA00049244"/>
    </source>
</evidence>
<evidence type="ECO:0000256" key="15">
    <source>
        <dbReference type="ARBA" id="ARBA00023125"/>
    </source>
</evidence>
<evidence type="ECO:0000313" key="23">
    <source>
        <dbReference type="EMBL" id="KAG5178004.1"/>
    </source>
</evidence>
<dbReference type="InterPro" id="IPR036397">
    <property type="entry name" value="RNaseH_sf"/>
</dbReference>
<evidence type="ECO:0000256" key="6">
    <source>
        <dbReference type="ARBA" id="ARBA00022695"/>
    </source>
</evidence>
<dbReference type="InterPro" id="IPR042087">
    <property type="entry name" value="DNA_pol_B_thumb"/>
</dbReference>
<evidence type="ECO:0000256" key="8">
    <source>
        <dbReference type="ARBA" id="ARBA00022723"/>
    </source>
</evidence>
<dbReference type="GO" id="GO:0016035">
    <property type="term" value="C:zeta DNA polymerase complex"/>
    <property type="evidence" value="ECO:0007669"/>
    <property type="project" value="InterPro"/>
</dbReference>
<keyword evidence="7 20" id="KW-0235">DNA replication</keyword>